<dbReference type="SMART" id="SM00267">
    <property type="entry name" value="GGDEF"/>
    <property type="match status" value="1"/>
</dbReference>
<gene>
    <name evidence="6" type="ORF">KJB30_08775</name>
</gene>
<evidence type="ECO:0000256" key="1">
    <source>
        <dbReference type="ARBA" id="ARBA00012528"/>
    </source>
</evidence>
<proteinExistence type="predicted"/>
<name>A0ABS5U877_9BACT</name>
<feature type="transmembrane region" description="Helical" evidence="4">
    <location>
        <begin position="39"/>
        <end position="56"/>
    </location>
</feature>
<evidence type="ECO:0000313" key="6">
    <source>
        <dbReference type="EMBL" id="MBT1071874.1"/>
    </source>
</evidence>
<protein>
    <recommendedName>
        <fullName evidence="1">diguanylate cyclase</fullName>
        <ecNumber evidence="1">2.7.7.65</ecNumber>
    </recommendedName>
</protein>
<dbReference type="RefSeq" id="WP_214298143.1">
    <property type="nucleotide sequence ID" value="NZ_JAHDYS010000007.1"/>
</dbReference>
<evidence type="ECO:0000256" key="4">
    <source>
        <dbReference type="SAM" id="Phobius"/>
    </source>
</evidence>
<feature type="region of interest" description="Disordered" evidence="3">
    <location>
        <begin position="345"/>
        <end position="364"/>
    </location>
</feature>
<keyword evidence="4" id="KW-0472">Membrane</keyword>
<keyword evidence="7" id="KW-1185">Reference proteome</keyword>
<evidence type="ECO:0000256" key="2">
    <source>
        <dbReference type="ARBA" id="ARBA00034247"/>
    </source>
</evidence>
<dbReference type="InterPro" id="IPR043128">
    <property type="entry name" value="Rev_trsase/Diguanyl_cyclase"/>
</dbReference>
<dbReference type="PROSITE" id="PS50887">
    <property type="entry name" value="GGDEF"/>
    <property type="match status" value="1"/>
</dbReference>
<feature type="transmembrane region" description="Helical" evidence="4">
    <location>
        <begin position="121"/>
        <end position="142"/>
    </location>
</feature>
<feature type="transmembrane region" description="Helical" evidence="4">
    <location>
        <begin position="210"/>
        <end position="229"/>
    </location>
</feature>
<dbReference type="Gene3D" id="3.30.70.270">
    <property type="match status" value="1"/>
</dbReference>
<feature type="domain" description="GGDEF" evidence="5">
    <location>
        <begin position="259"/>
        <end position="407"/>
    </location>
</feature>
<dbReference type="NCBIfam" id="TIGR00254">
    <property type="entry name" value="GGDEF"/>
    <property type="match status" value="1"/>
</dbReference>
<dbReference type="Proteomes" id="UP000784128">
    <property type="component" value="Unassembled WGS sequence"/>
</dbReference>
<dbReference type="Pfam" id="PF00990">
    <property type="entry name" value="GGDEF"/>
    <property type="match status" value="2"/>
</dbReference>
<feature type="transmembrane region" description="Helical" evidence="4">
    <location>
        <begin position="187"/>
        <end position="204"/>
    </location>
</feature>
<feature type="transmembrane region" description="Helical" evidence="4">
    <location>
        <begin position="92"/>
        <end position="109"/>
    </location>
</feature>
<dbReference type="CDD" id="cd01949">
    <property type="entry name" value="GGDEF"/>
    <property type="match status" value="1"/>
</dbReference>
<evidence type="ECO:0000256" key="3">
    <source>
        <dbReference type="SAM" id="MobiDB-lite"/>
    </source>
</evidence>
<feature type="transmembrane region" description="Helical" evidence="4">
    <location>
        <begin position="162"/>
        <end position="182"/>
    </location>
</feature>
<feature type="transmembrane region" description="Helical" evidence="4">
    <location>
        <begin position="12"/>
        <end position="33"/>
    </location>
</feature>
<reference evidence="6 7" key="1">
    <citation type="submission" date="2021-05" db="EMBL/GenBank/DDBJ databases">
        <title>The draft genome of Geobacter chapellei DSM 13688.</title>
        <authorList>
            <person name="Xu Z."/>
            <person name="Masuda Y."/>
            <person name="Itoh H."/>
            <person name="Senoo K."/>
        </authorList>
    </citation>
    <scope>NUCLEOTIDE SEQUENCE [LARGE SCALE GENOMIC DNA]</scope>
    <source>
        <strain evidence="6 7">DSM 13688</strain>
    </source>
</reference>
<evidence type="ECO:0000259" key="5">
    <source>
        <dbReference type="PROSITE" id="PS50887"/>
    </source>
</evidence>
<keyword evidence="4" id="KW-0812">Transmembrane</keyword>
<dbReference type="SUPFAM" id="SSF55073">
    <property type="entry name" value="Nucleotide cyclase"/>
    <property type="match status" value="1"/>
</dbReference>
<comment type="catalytic activity">
    <reaction evidence="2">
        <text>2 GTP = 3',3'-c-di-GMP + 2 diphosphate</text>
        <dbReference type="Rhea" id="RHEA:24898"/>
        <dbReference type="ChEBI" id="CHEBI:33019"/>
        <dbReference type="ChEBI" id="CHEBI:37565"/>
        <dbReference type="ChEBI" id="CHEBI:58805"/>
        <dbReference type="EC" id="2.7.7.65"/>
    </reaction>
</comment>
<dbReference type="InterPro" id="IPR000160">
    <property type="entry name" value="GGDEF_dom"/>
</dbReference>
<keyword evidence="4" id="KW-1133">Transmembrane helix</keyword>
<evidence type="ECO:0000313" key="7">
    <source>
        <dbReference type="Proteomes" id="UP000784128"/>
    </source>
</evidence>
<comment type="caution">
    <text evidence="6">The sequence shown here is derived from an EMBL/GenBank/DDBJ whole genome shotgun (WGS) entry which is preliminary data.</text>
</comment>
<dbReference type="EC" id="2.7.7.65" evidence="1"/>
<organism evidence="6 7">
    <name type="scientific">Pelotalea chapellei</name>
    <dbReference type="NCBI Taxonomy" id="44671"/>
    <lineage>
        <taxon>Bacteria</taxon>
        <taxon>Pseudomonadati</taxon>
        <taxon>Thermodesulfobacteriota</taxon>
        <taxon>Desulfuromonadia</taxon>
        <taxon>Geobacterales</taxon>
        <taxon>Geobacteraceae</taxon>
        <taxon>Pelotalea</taxon>
    </lineage>
</organism>
<dbReference type="InterPro" id="IPR050469">
    <property type="entry name" value="Diguanylate_Cyclase"/>
</dbReference>
<dbReference type="PANTHER" id="PTHR45138:SF9">
    <property type="entry name" value="DIGUANYLATE CYCLASE DGCM-RELATED"/>
    <property type="match status" value="1"/>
</dbReference>
<dbReference type="EMBL" id="JAHDYS010000007">
    <property type="protein sequence ID" value="MBT1071874.1"/>
    <property type="molecule type" value="Genomic_DNA"/>
</dbReference>
<accession>A0ABS5U877</accession>
<dbReference type="InterPro" id="IPR029787">
    <property type="entry name" value="Nucleotide_cyclase"/>
</dbReference>
<dbReference type="PANTHER" id="PTHR45138">
    <property type="entry name" value="REGULATORY COMPONENTS OF SENSORY TRANSDUCTION SYSTEM"/>
    <property type="match status" value="1"/>
</dbReference>
<sequence>MLSAILKRTPVFFIPTALLVAAWFLAPQIATLPLPRQELVTVAPYLAAAGGGLLAIHFHRGRPLFVLLMLAVSYRVFRSLPEQIEPAFNSAYQALVLLIPPNMALVALMRERGIFSLAGRVRLAFMVVQAFFFIWLFHYHFVDLLPYLARTLVSLPFSKCMLVPQPAMLLGALWFIVIAVLAIRRQAAIDSGILGALTAFFVAANGLTSHTVHTAFFVAGTVVVALSVMRDSHNLAFRDDLTGIPSRRALNEALHGLGRRYVVAMLDVDHFKKFNDSYGHAVGDQVLRFVAAKIAAVGGGGKAYRYGGEEFTILFPGRSAADVLPHLESVRETIANYRLMLRSGDRPADKRQGKGQRGSRGEGASVGVTISIGVAENADGVTAQDVIKAADKALYKAKNRGRNQISR</sequence>